<evidence type="ECO:0000313" key="2">
    <source>
        <dbReference type="Proteomes" id="UP000177230"/>
    </source>
</evidence>
<gene>
    <name evidence="1" type="ORF">A2024_11090</name>
</gene>
<sequence length="185" mass="20812">MKIKGMIIAARKEFVNENFGQGAWEKVLNGLAQEDRQLIGESILSSQWYPFEIGDHIDKAIVKVLGKGDNLVFEQLGAKSAQKSLAKEHRTFLAPGDPQSFMKKTGSIYKFYYDTGYRDYQATGPNSGVITTHKAETYSIPDCLTVVGWYKEALKMCGARDIKIIEEECRATGGAVCRYRVEWKI</sequence>
<dbReference type="Proteomes" id="UP000177230">
    <property type="component" value="Unassembled WGS sequence"/>
</dbReference>
<dbReference type="InterPro" id="IPR038158">
    <property type="entry name" value="H-NOX_domain_sf"/>
</dbReference>
<dbReference type="Gene3D" id="3.90.1520.10">
    <property type="entry name" value="H-NOX domain"/>
    <property type="match status" value="1"/>
</dbReference>
<dbReference type="GO" id="GO:0020037">
    <property type="term" value="F:heme binding"/>
    <property type="evidence" value="ECO:0007669"/>
    <property type="project" value="InterPro"/>
</dbReference>
<reference evidence="1 2" key="1">
    <citation type="journal article" date="2016" name="Nat. Commun.">
        <title>Thousands of microbial genomes shed light on interconnected biogeochemical processes in an aquifer system.</title>
        <authorList>
            <person name="Anantharaman K."/>
            <person name="Brown C.T."/>
            <person name="Hug L.A."/>
            <person name="Sharon I."/>
            <person name="Castelle C.J."/>
            <person name="Probst A.J."/>
            <person name="Thomas B.C."/>
            <person name="Singh A."/>
            <person name="Wilkins M.J."/>
            <person name="Karaoz U."/>
            <person name="Brodie E.L."/>
            <person name="Williams K.H."/>
            <person name="Hubbard S.S."/>
            <person name="Banfield J.F."/>
        </authorList>
    </citation>
    <scope>NUCLEOTIDE SEQUENCE [LARGE SCALE GENOMIC DNA]</scope>
</reference>
<proteinExistence type="predicted"/>
<comment type="caution">
    <text evidence="1">The sequence shown here is derived from an EMBL/GenBank/DDBJ whole genome shotgun (WGS) entry which is preliminary data.</text>
</comment>
<protein>
    <recommendedName>
        <fullName evidence="3">4-vinyl reductase 4VR domain-containing protein</fullName>
    </recommendedName>
</protein>
<name>A0A1F5RIV7_9BACT</name>
<dbReference type="EMBL" id="MFFM01000004">
    <property type="protein sequence ID" value="OGF14292.1"/>
    <property type="molecule type" value="Genomic_DNA"/>
</dbReference>
<dbReference type="AlphaFoldDB" id="A0A1F5RIV7"/>
<accession>A0A1F5RIV7</accession>
<evidence type="ECO:0008006" key="3">
    <source>
        <dbReference type="Google" id="ProtNLM"/>
    </source>
</evidence>
<organism evidence="1 2">
    <name type="scientific">Candidatus Edwardsbacteria bacterium GWF2_54_11</name>
    <dbReference type="NCBI Taxonomy" id="1817851"/>
    <lineage>
        <taxon>Bacteria</taxon>
        <taxon>Candidatus Edwardsiibacteriota</taxon>
    </lineage>
</organism>
<evidence type="ECO:0000313" key="1">
    <source>
        <dbReference type="EMBL" id="OGF14292.1"/>
    </source>
</evidence>